<feature type="region of interest" description="Disordered" evidence="6">
    <location>
        <begin position="118"/>
        <end position="137"/>
    </location>
</feature>
<evidence type="ECO:0000313" key="9">
    <source>
        <dbReference type="Proteomes" id="UP000203996"/>
    </source>
</evidence>
<feature type="compositionally biased region" description="Acidic residues" evidence="6">
    <location>
        <begin position="118"/>
        <end position="130"/>
    </location>
</feature>
<feature type="domain" description="RING-type" evidence="7">
    <location>
        <begin position="8"/>
        <end position="63"/>
    </location>
</feature>
<dbReference type="Pfam" id="PF00097">
    <property type="entry name" value="zf-C3HC4"/>
    <property type="match status" value="1"/>
</dbReference>
<dbReference type="PROSITE" id="PS00518">
    <property type="entry name" value="ZF_RING_1"/>
    <property type="match status" value="1"/>
</dbReference>
<organism evidence="8 9">
    <name type="scientific">Catopsilia pomona nucleopolyhedrovirus</name>
    <dbReference type="NCBI Taxonomy" id="1850906"/>
    <lineage>
        <taxon>Viruses</taxon>
        <taxon>Viruses incertae sedis</taxon>
        <taxon>Naldaviricetes</taxon>
        <taxon>Lefavirales</taxon>
        <taxon>Baculoviridae</taxon>
        <taxon>Alphabaculovirus</taxon>
        <taxon>Alphabaculovirus capomonae</taxon>
    </lineage>
</organism>
<dbReference type="GeneID" id="27924281"/>
<reference evidence="8 9" key="1">
    <citation type="journal article" date="2016" name="PLoS ONE">
        <title>Genome Sequencing and Analysis of Catopsilia pomona nucleopolyhedrovirus: A Distinct Species in Group I Alphabaculovirus.</title>
        <authorList>
            <person name="Wang J."/>
            <person name="Zhu Z."/>
            <person name="Zhang L."/>
            <person name="Hou D."/>
            <person name="Wang M."/>
            <person name="Arif B."/>
            <person name="Kou Z."/>
            <person name="Wang H."/>
            <person name="Deng F."/>
            <person name="Hu Z."/>
        </authorList>
    </citation>
    <scope>NUCLEOTIDE SEQUENCE [LARGE SCALE GENOMIC DNA]</scope>
    <source>
        <strain evidence="8">416</strain>
    </source>
</reference>
<dbReference type="InterPro" id="IPR017907">
    <property type="entry name" value="Znf_RING_CS"/>
</dbReference>
<dbReference type="RefSeq" id="YP_009255314.1">
    <property type="nucleotide sequence ID" value="NC_030240.1"/>
</dbReference>
<evidence type="ECO:0000256" key="1">
    <source>
        <dbReference type="ARBA" id="ARBA00022723"/>
    </source>
</evidence>
<keyword evidence="3" id="KW-0862">Zinc</keyword>
<dbReference type="InterPro" id="IPR018957">
    <property type="entry name" value="Znf_C3HC4_RING-type"/>
</dbReference>
<evidence type="ECO:0000256" key="4">
    <source>
        <dbReference type="PROSITE-ProRule" id="PRU00175"/>
    </source>
</evidence>
<feature type="coiled-coil region" evidence="5">
    <location>
        <begin position="193"/>
        <end position="248"/>
    </location>
</feature>
<evidence type="ECO:0000256" key="6">
    <source>
        <dbReference type="SAM" id="MobiDB-lite"/>
    </source>
</evidence>
<sequence>MEFVKLQCNICWSVAEIKNYFLNGPDCLNAIPIVELATCKHQLCSMCIRKIRKQKKVSCPICRKDNLYFNLYSVNRNVVDVIKCSVANISQWNKTEQTNDTDAASLAAVLFEKSLIDNDNDDDNNDDDNNNNELLNGNNIKTVQESNKKSVCAAETLLKCVQIKIFEQTKLNIKQKLIHEKLTDTNCVLQNKINKAKCEYDDLYRKVNELHLKRITLEKALRALNEEHAKIVNKNAKLTNQNKTLTNKNIDLIKHKNVLLNEYTTLKQKTYTCIVTNSTITTTTTTTID</sequence>
<dbReference type="Proteomes" id="UP000203996">
    <property type="component" value="Segment"/>
</dbReference>
<keyword evidence="2 4" id="KW-0863">Zinc-finger</keyword>
<keyword evidence="1" id="KW-0479">Metal-binding</keyword>
<dbReference type="CDD" id="cd16449">
    <property type="entry name" value="RING-HC"/>
    <property type="match status" value="1"/>
</dbReference>
<evidence type="ECO:0000259" key="7">
    <source>
        <dbReference type="PROSITE" id="PS50089"/>
    </source>
</evidence>
<dbReference type="InterPro" id="IPR001841">
    <property type="entry name" value="Znf_RING"/>
</dbReference>
<dbReference type="KEGG" id="vg:27924281"/>
<name>A0A172WZC8_9ABAC</name>
<evidence type="ECO:0000256" key="2">
    <source>
        <dbReference type="ARBA" id="ARBA00022771"/>
    </source>
</evidence>
<keyword evidence="9" id="KW-1185">Reference proteome</keyword>
<proteinExistence type="predicted"/>
<evidence type="ECO:0000256" key="3">
    <source>
        <dbReference type="ARBA" id="ARBA00022833"/>
    </source>
</evidence>
<protein>
    <submittedName>
        <fullName evidence="8">ORF-57</fullName>
    </submittedName>
</protein>
<evidence type="ECO:0000313" key="8">
    <source>
        <dbReference type="EMBL" id="ANF29705.1"/>
    </source>
</evidence>
<dbReference type="OrthoDB" id="8894at10239"/>
<gene>
    <name evidence="8" type="primary">cg30</name>
    <name evidence="8" type="ORF">CapoNPV_057</name>
</gene>
<dbReference type="InterPro" id="IPR013083">
    <property type="entry name" value="Znf_RING/FYVE/PHD"/>
</dbReference>
<keyword evidence="5" id="KW-0175">Coiled coil</keyword>
<accession>A0A172WZC8</accession>
<dbReference type="SUPFAM" id="SSF57850">
    <property type="entry name" value="RING/U-box"/>
    <property type="match status" value="1"/>
</dbReference>
<dbReference type="PROSITE" id="PS50089">
    <property type="entry name" value="ZF_RING_2"/>
    <property type="match status" value="1"/>
</dbReference>
<dbReference type="Gene3D" id="3.30.40.10">
    <property type="entry name" value="Zinc/RING finger domain, C3HC4 (zinc finger)"/>
    <property type="match status" value="1"/>
</dbReference>
<evidence type="ECO:0000256" key="5">
    <source>
        <dbReference type="SAM" id="Coils"/>
    </source>
</evidence>
<dbReference type="EMBL" id="KU565883">
    <property type="protein sequence ID" value="ANF29705.1"/>
    <property type="molecule type" value="Genomic_DNA"/>
</dbReference>
<dbReference type="GO" id="GO:0008270">
    <property type="term" value="F:zinc ion binding"/>
    <property type="evidence" value="ECO:0007669"/>
    <property type="project" value="UniProtKB-KW"/>
</dbReference>